<dbReference type="InterPro" id="IPR018392">
    <property type="entry name" value="LysM"/>
</dbReference>
<dbReference type="GeneID" id="70291313"/>
<evidence type="ECO:0000256" key="2">
    <source>
        <dbReference type="ARBA" id="ARBA00022729"/>
    </source>
</evidence>
<evidence type="ECO:0000256" key="1">
    <source>
        <dbReference type="ARBA" id="ARBA00022669"/>
    </source>
</evidence>
<evidence type="ECO:0000256" key="5">
    <source>
        <dbReference type="SAM" id="MobiDB-lite"/>
    </source>
</evidence>
<name>A0A9P7ZPF6_9HYPO</name>
<feature type="region of interest" description="Disordered" evidence="5">
    <location>
        <begin position="271"/>
        <end position="290"/>
    </location>
</feature>
<dbReference type="Proteomes" id="UP000887229">
    <property type="component" value="Unassembled WGS sequence"/>
</dbReference>
<feature type="compositionally biased region" description="Low complexity" evidence="5">
    <location>
        <begin position="279"/>
        <end position="290"/>
    </location>
</feature>
<keyword evidence="3" id="KW-0843">Virulence</keyword>
<sequence>MPRLKTLALGLVARLAAQLNQAQTASPRPTPTTPPDFSVPLPTHGPMAANCKVYWQAGRADTCVEAVAEYPLINQEQFLSWNPSLQGHCNGLWADTWYCAVAFDYDDLPMPATVAAKPTPLPSGTTSQCRSWFRTRGPDTCALIVAMFGTFSEADFISWNPSVRSDCSGIVSDGMYYCVGVPGTPTTRSSALSVPTPTPPPTGTAAPGPTQNGTAADCSRYWLVSAADTCESIAERAGIAQDSLKYSNPALKDDCSGLELDVYVCVERPDSAGGGDGSGPSSVAVTSASGTTLPPMQTGMVQGCRKFYYVQSGDGCWANANANGIELSSFYTWNPAVHSGGKCAGLLPDVFVCVGV</sequence>
<feature type="region of interest" description="Disordered" evidence="5">
    <location>
        <begin position="187"/>
        <end position="212"/>
    </location>
</feature>
<gene>
    <name evidence="8" type="ORF">F5Z01DRAFT_521244</name>
</gene>
<dbReference type="AlphaFoldDB" id="A0A9P7ZPF6"/>
<reference evidence="8" key="1">
    <citation type="journal article" date="2021" name="IMA Fungus">
        <title>Genomic characterization of three marine fungi, including Emericellopsis atlantica sp. nov. with signatures of a generalist lifestyle and marine biomass degradation.</title>
        <authorList>
            <person name="Hagestad O.C."/>
            <person name="Hou L."/>
            <person name="Andersen J.H."/>
            <person name="Hansen E.H."/>
            <person name="Altermark B."/>
            <person name="Li C."/>
            <person name="Kuhnert E."/>
            <person name="Cox R.J."/>
            <person name="Crous P.W."/>
            <person name="Spatafora J.W."/>
            <person name="Lail K."/>
            <person name="Amirebrahimi M."/>
            <person name="Lipzen A."/>
            <person name="Pangilinan J."/>
            <person name="Andreopoulos W."/>
            <person name="Hayes R.D."/>
            <person name="Ng V."/>
            <person name="Grigoriev I.V."/>
            <person name="Jackson S.A."/>
            <person name="Sutton T.D.S."/>
            <person name="Dobson A.D.W."/>
            <person name="Rama T."/>
        </authorList>
    </citation>
    <scope>NUCLEOTIDE SEQUENCE</scope>
    <source>
        <strain evidence="8">TS7</strain>
    </source>
</reference>
<dbReference type="SUPFAM" id="SSF54106">
    <property type="entry name" value="LysM domain"/>
    <property type="match status" value="1"/>
</dbReference>
<dbReference type="Gene3D" id="3.10.350.10">
    <property type="entry name" value="LysM domain"/>
    <property type="match status" value="4"/>
</dbReference>
<feature type="compositionally biased region" description="Low complexity" evidence="5">
    <location>
        <begin position="203"/>
        <end position="212"/>
    </location>
</feature>
<keyword evidence="9" id="KW-1185">Reference proteome</keyword>
<comment type="caution">
    <text evidence="8">The sequence shown here is derived from an EMBL/GenBank/DDBJ whole genome shotgun (WGS) entry which is preliminary data.</text>
</comment>
<feature type="signal peptide" evidence="6">
    <location>
        <begin position="1"/>
        <end position="22"/>
    </location>
</feature>
<dbReference type="PANTHER" id="PTHR34997">
    <property type="entry name" value="AM15"/>
    <property type="match status" value="1"/>
</dbReference>
<dbReference type="PROSITE" id="PS51782">
    <property type="entry name" value="LYSM"/>
    <property type="match status" value="2"/>
</dbReference>
<evidence type="ECO:0000256" key="6">
    <source>
        <dbReference type="SAM" id="SignalP"/>
    </source>
</evidence>
<organism evidence="8 9">
    <name type="scientific">Emericellopsis atlantica</name>
    <dbReference type="NCBI Taxonomy" id="2614577"/>
    <lineage>
        <taxon>Eukaryota</taxon>
        <taxon>Fungi</taxon>
        <taxon>Dikarya</taxon>
        <taxon>Ascomycota</taxon>
        <taxon>Pezizomycotina</taxon>
        <taxon>Sordariomycetes</taxon>
        <taxon>Hypocreomycetidae</taxon>
        <taxon>Hypocreales</taxon>
        <taxon>Bionectriaceae</taxon>
        <taxon>Emericellopsis</taxon>
    </lineage>
</organism>
<dbReference type="InterPro" id="IPR052210">
    <property type="entry name" value="LysM1-like"/>
</dbReference>
<keyword evidence="2 6" id="KW-0732">Signal</keyword>
<evidence type="ECO:0000256" key="4">
    <source>
        <dbReference type="ARBA" id="ARBA00044955"/>
    </source>
</evidence>
<feature type="domain" description="LysM" evidence="7">
    <location>
        <begin position="220"/>
        <end position="266"/>
    </location>
</feature>
<evidence type="ECO:0000256" key="3">
    <source>
        <dbReference type="ARBA" id="ARBA00023026"/>
    </source>
</evidence>
<accession>A0A9P7ZPF6</accession>
<protein>
    <recommendedName>
        <fullName evidence="7">LysM domain-containing protein</fullName>
    </recommendedName>
</protein>
<feature type="domain" description="LysM" evidence="7">
    <location>
        <begin position="306"/>
        <end position="354"/>
    </location>
</feature>
<dbReference type="CDD" id="cd00118">
    <property type="entry name" value="LysM"/>
    <property type="match status" value="2"/>
</dbReference>
<evidence type="ECO:0000259" key="7">
    <source>
        <dbReference type="PROSITE" id="PS51782"/>
    </source>
</evidence>
<dbReference type="RefSeq" id="XP_046119798.1">
    <property type="nucleotide sequence ID" value="XM_046260410.1"/>
</dbReference>
<dbReference type="EMBL" id="MU251249">
    <property type="protein sequence ID" value="KAG9255874.1"/>
    <property type="molecule type" value="Genomic_DNA"/>
</dbReference>
<dbReference type="GO" id="GO:0008061">
    <property type="term" value="F:chitin binding"/>
    <property type="evidence" value="ECO:0007669"/>
    <property type="project" value="UniProtKB-KW"/>
</dbReference>
<keyword evidence="1" id="KW-0147">Chitin-binding</keyword>
<dbReference type="PANTHER" id="PTHR34997:SF2">
    <property type="entry name" value="LYSM DOMAIN-CONTAINING PROTEIN-RELATED"/>
    <property type="match status" value="1"/>
</dbReference>
<feature type="chain" id="PRO_5040276094" description="LysM domain-containing protein" evidence="6">
    <location>
        <begin position="23"/>
        <end position="356"/>
    </location>
</feature>
<dbReference type="OrthoDB" id="5985073at2759"/>
<dbReference type="InterPro" id="IPR036779">
    <property type="entry name" value="LysM_dom_sf"/>
</dbReference>
<evidence type="ECO:0000313" key="9">
    <source>
        <dbReference type="Proteomes" id="UP000887229"/>
    </source>
</evidence>
<proteinExistence type="inferred from homology"/>
<evidence type="ECO:0000313" key="8">
    <source>
        <dbReference type="EMBL" id="KAG9255874.1"/>
    </source>
</evidence>
<comment type="similarity">
    <text evidence="4">Belongs to the secreted LysM effector family.</text>
</comment>